<keyword evidence="1" id="KW-1185">Reference proteome</keyword>
<dbReference type="WBParaSite" id="Hba_04558">
    <property type="protein sequence ID" value="Hba_04558"/>
    <property type="gene ID" value="Hba_04558"/>
</dbReference>
<evidence type="ECO:0000313" key="2">
    <source>
        <dbReference type="WBParaSite" id="Hba_04558"/>
    </source>
</evidence>
<protein>
    <submittedName>
        <fullName evidence="2">Myosin motor domain-containing protein</fullName>
    </submittedName>
</protein>
<dbReference type="AlphaFoldDB" id="A0A1I7WHU4"/>
<reference evidence="2" key="1">
    <citation type="submission" date="2016-11" db="UniProtKB">
        <authorList>
            <consortium name="WormBaseParasite"/>
        </authorList>
    </citation>
    <scope>IDENTIFICATION</scope>
</reference>
<name>A0A1I7WHU4_HETBA</name>
<dbReference type="Proteomes" id="UP000095283">
    <property type="component" value="Unplaced"/>
</dbReference>
<evidence type="ECO:0000313" key="1">
    <source>
        <dbReference type="Proteomes" id="UP000095283"/>
    </source>
</evidence>
<sequence>MFLEVGKVPLRTAGNSSYRHEFLAGAVVWLN</sequence>
<accession>A0A1I7WHU4</accession>
<organism evidence="1 2">
    <name type="scientific">Heterorhabditis bacteriophora</name>
    <name type="common">Entomopathogenic nematode worm</name>
    <dbReference type="NCBI Taxonomy" id="37862"/>
    <lineage>
        <taxon>Eukaryota</taxon>
        <taxon>Metazoa</taxon>
        <taxon>Ecdysozoa</taxon>
        <taxon>Nematoda</taxon>
        <taxon>Chromadorea</taxon>
        <taxon>Rhabditida</taxon>
        <taxon>Rhabditina</taxon>
        <taxon>Rhabditomorpha</taxon>
        <taxon>Strongyloidea</taxon>
        <taxon>Heterorhabditidae</taxon>
        <taxon>Heterorhabditis</taxon>
    </lineage>
</organism>
<proteinExistence type="predicted"/>